<dbReference type="Proteomes" id="UP000678237">
    <property type="component" value="Unassembled WGS sequence"/>
</dbReference>
<organism evidence="1 2">
    <name type="scientific">Candidatus Iainarchaeum sp</name>
    <dbReference type="NCBI Taxonomy" id="3101447"/>
    <lineage>
        <taxon>Archaea</taxon>
        <taxon>Candidatus Iainarchaeota</taxon>
        <taxon>Candidatus Iainarchaeia</taxon>
        <taxon>Candidatus Iainarchaeales</taxon>
        <taxon>Candidatus Iainarchaeaceae</taxon>
        <taxon>Candidatus Iainarchaeum</taxon>
    </lineage>
</organism>
<dbReference type="InterPro" id="IPR010686">
    <property type="entry name" value="OBAP-like"/>
</dbReference>
<evidence type="ECO:0000313" key="1">
    <source>
        <dbReference type="EMBL" id="MBS3062245.1"/>
    </source>
</evidence>
<dbReference type="PANTHER" id="PTHR31360">
    <property type="match status" value="1"/>
</dbReference>
<protein>
    <submittedName>
        <fullName evidence="1">DUF1264 domain-containing protein</fullName>
    </submittedName>
</protein>
<accession>A0A8T4LG72</accession>
<sequence>MGSKIIWIGLVALALVLSGCAQAEQKQQAVAGPQQGYDLHVDAKHWLKDKRETVHHWCKPTKEKLFECLLFDSDAANANIVGTEVIVENGVWETFDDEEKGRWHDHKTEIVEAEATLPGMPEAEAQKWVEALMQTHGRVIYFWNYPRDAYPIGRPFMDSDH</sequence>
<dbReference type="AlphaFoldDB" id="A0A8T4LG72"/>
<reference evidence="1" key="2">
    <citation type="submission" date="2021-05" db="EMBL/GenBank/DDBJ databases">
        <title>Protein family content uncovers lineage relationships and bacterial pathway maintenance mechanisms in DPANN archaea.</title>
        <authorList>
            <person name="Castelle C.J."/>
            <person name="Meheust R."/>
            <person name="Jaffe A.L."/>
            <person name="Seitz K."/>
            <person name="Gong X."/>
            <person name="Baker B.J."/>
            <person name="Banfield J.F."/>
        </authorList>
    </citation>
    <scope>NUCLEOTIDE SEQUENCE</scope>
    <source>
        <strain evidence="1">RIFCSPLOWO2_01_FULL_58_19</strain>
    </source>
</reference>
<evidence type="ECO:0000313" key="2">
    <source>
        <dbReference type="Proteomes" id="UP000678237"/>
    </source>
</evidence>
<proteinExistence type="predicted"/>
<gene>
    <name evidence="1" type="ORF">J4203_00070</name>
</gene>
<name>A0A8T4LG72_9ARCH</name>
<dbReference type="PANTHER" id="PTHR31360:SF0">
    <property type="entry name" value="OIL BODY-ASSOCIATED PROTEIN 1B"/>
    <property type="match status" value="1"/>
</dbReference>
<dbReference type="PROSITE" id="PS51257">
    <property type="entry name" value="PROKAR_LIPOPROTEIN"/>
    <property type="match status" value="1"/>
</dbReference>
<reference evidence="1" key="1">
    <citation type="submission" date="2021-03" db="EMBL/GenBank/DDBJ databases">
        <authorList>
            <person name="Jaffe A."/>
        </authorList>
    </citation>
    <scope>NUCLEOTIDE SEQUENCE</scope>
    <source>
        <strain evidence="1">RIFCSPLOWO2_01_FULL_58_19</strain>
    </source>
</reference>
<dbReference type="EMBL" id="JAGVWE010000001">
    <property type="protein sequence ID" value="MBS3062245.1"/>
    <property type="molecule type" value="Genomic_DNA"/>
</dbReference>
<comment type="caution">
    <text evidence="1">The sequence shown here is derived from an EMBL/GenBank/DDBJ whole genome shotgun (WGS) entry which is preliminary data.</text>
</comment>
<dbReference type="Pfam" id="PF06884">
    <property type="entry name" value="DUF1264"/>
    <property type="match status" value="1"/>
</dbReference>